<dbReference type="SMART" id="SM00345">
    <property type="entry name" value="HTH_GNTR"/>
    <property type="match status" value="1"/>
</dbReference>
<dbReference type="InterPro" id="IPR000524">
    <property type="entry name" value="Tscrpt_reg_HTH_GntR"/>
</dbReference>
<dbReference type="PANTHER" id="PTHR44846">
    <property type="entry name" value="MANNOSYL-D-GLYCERATE TRANSPORT/METABOLISM SYSTEM REPRESSOR MNGR-RELATED"/>
    <property type="match status" value="1"/>
</dbReference>
<organism evidence="5 6">
    <name type="scientific">Brevibacillus brevis</name>
    <name type="common">Bacillus brevis</name>
    <dbReference type="NCBI Taxonomy" id="1393"/>
    <lineage>
        <taxon>Bacteria</taxon>
        <taxon>Bacillati</taxon>
        <taxon>Bacillota</taxon>
        <taxon>Bacilli</taxon>
        <taxon>Bacillales</taxon>
        <taxon>Paenibacillaceae</taxon>
        <taxon>Brevibacillus</taxon>
    </lineage>
</organism>
<evidence type="ECO:0000256" key="2">
    <source>
        <dbReference type="ARBA" id="ARBA00023125"/>
    </source>
</evidence>
<keyword evidence="6" id="KW-1185">Reference proteome</keyword>
<dbReference type="Pfam" id="PF07702">
    <property type="entry name" value="UTRA"/>
    <property type="match status" value="1"/>
</dbReference>
<dbReference type="InterPro" id="IPR050679">
    <property type="entry name" value="Bact_HTH_transcr_reg"/>
</dbReference>
<dbReference type="Gene3D" id="3.40.1410.10">
    <property type="entry name" value="Chorismate lyase-like"/>
    <property type="match status" value="1"/>
</dbReference>
<evidence type="ECO:0000313" key="5">
    <source>
        <dbReference type="EMBL" id="WNC13717.1"/>
    </source>
</evidence>
<feature type="domain" description="HTH gntR-type" evidence="4">
    <location>
        <begin position="8"/>
        <end position="76"/>
    </location>
</feature>
<evidence type="ECO:0000313" key="6">
    <source>
        <dbReference type="Proteomes" id="UP001256827"/>
    </source>
</evidence>
<dbReference type="Gene3D" id="1.10.10.10">
    <property type="entry name" value="Winged helix-like DNA-binding domain superfamily/Winged helix DNA-binding domain"/>
    <property type="match status" value="1"/>
</dbReference>
<keyword evidence="1" id="KW-0805">Transcription regulation</keyword>
<accession>A0ABY9T0U8</accession>
<evidence type="ECO:0000259" key="4">
    <source>
        <dbReference type="PROSITE" id="PS50949"/>
    </source>
</evidence>
<gene>
    <name evidence="5" type="ORF">RGB73_23995</name>
</gene>
<dbReference type="Pfam" id="PF00392">
    <property type="entry name" value="GntR"/>
    <property type="match status" value="1"/>
</dbReference>
<dbReference type="EMBL" id="CP134050">
    <property type="protein sequence ID" value="WNC13717.1"/>
    <property type="molecule type" value="Genomic_DNA"/>
</dbReference>
<dbReference type="SUPFAM" id="SSF64288">
    <property type="entry name" value="Chorismate lyase-like"/>
    <property type="match status" value="1"/>
</dbReference>
<protein>
    <submittedName>
        <fullName evidence="5">GntR family transcriptional regulator</fullName>
    </submittedName>
</protein>
<keyword evidence="3" id="KW-0804">Transcription</keyword>
<dbReference type="RefSeq" id="WP_310765270.1">
    <property type="nucleotide sequence ID" value="NZ_CP134050.1"/>
</dbReference>
<sequence>MINDELPIPKYAQIAEHLRAKVEELTKEGKDKFLSDDELIKMFEVSRMTIRQAVQLLVKEGLLKRIQGKGTFIVRKDKLQTDIAKLDTFFQGWYLEKSFHVKLLSRGPVPCPEGVDAKLGVEPGEEVYQVKRLRLSEGIPVVIDNRYLLKKYGEQITDEEYVHYSFSHLFFNKFNMSLTEGEIEIEAVLASEEVSEILGISAGSPILYRSVDLRAKKCCVLTGTSSYRGDMYKYKSVLRLE</sequence>
<dbReference type="PROSITE" id="PS50949">
    <property type="entry name" value="HTH_GNTR"/>
    <property type="match status" value="1"/>
</dbReference>
<dbReference type="PANTHER" id="PTHR44846:SF17">
    <property type="entry name" value="GNTR-FAMILY TRANSCRIPTIONAL REGULATOR"/>
    <property type="match status" value="1"/>
</dbReference>
<evidence type="ECO:0000256" key="1">
    <source>
        <dbReference type="ARBA" id="ARBA00023015"/>
    </source>
</evidence>
<name>A0ABY9T0U8_BREBE</name>
<dbReference type="CDD" id="cd07377">
    <property type="entry name" value="WHTH_GntR"/>
    <property type="match status" value="1"/>
</dbReference>
<dbReference type="SMART" id="SM00866">
    <property type="entry name" value="UTRA"/>
    <property type="match status" value="1"/>
</dbReference>
<dbReference type="InterPro" id="IPR011663">
    <property type="entry name" value="UTRA"/>
</dbReference>
<dbReference type="SUPFAM" id="SSF46785">
    <property type="entry name" value="Winged helix' DNA-binding domain"/>
    <property type="match status" value="1"/>
</dbReference>
<dbReference type="PRINTS" id="PR00035">
    <property type="entry name" value="HTHGNTR"/>
</dbReference>
<dbReference type="InterPro" id="IPR036388">
    <property type="entry name" value="WH-like_DNA-bd_sf"/>
</dbReference>
<dbReference type="Proteomes" id="UP001256827">
    <property type="component" value="Chromosome"/>
</dbReference>
<evidence type="ECO:0000256" key="3">
    <source>
        <dbReference type="ARBA" id="ARBA00023163"/>
    </source>
</evidence>
<dbReference type="InterPro" id="IPR036390">
    <property type="entry name" value="WH_DNA-bd_sf"/>
</dbReference>
<reference evidence="5 6" key="1">
    <citation type="submission" date="2023-09" db="EMBL/GenBank/DDBJ databases">
        <title>Complete Genome and Methylome dissection of Bacillus brevis NEB573 original source of BbsI restriction endonuclease.</title>
        <authorList>
            <person name="Fomenkov A."/>
            <person name="Roberts R.D."/>
        </authorList>
    </citation>
    <scope>NUCLEOTIDE SEQUENCE [LARGE SCALE GENOMIC DNA]</scope>
    <source>
        <strain evidence="5 6">NEB573</strain>
    </source>
</reference>
<keyword evidence="2" id="KW-0238">DNA-binding</keyword>
<dbReference type="InterPro" id="IPR028978">
    <property type="entry name" value="Chorismate_lyase_/UTRA_dom_sf"/>
</dbReference>
<proteinExistence type="predicted"/>